<keyword evidence="8" id="KW-1185">Reference proteome</keyword>
<dbReference type="SMART" id="SM00304">
    <property type="entry name" value="HAMP"/>
    <property type="match status" value="1"/>
</dbReference>
<sequence length="713" mass="74481">MQPETGGSRFGIKARLYGTFALIACLTAINGGAAFFSMTETGDGVDRLGGAVLPSVIASLELAQVTASLQAEAPGLARVETAEDLKQRTDLVTGLAAAQKEKLAALSALLGAEGVVEKIAMLSNQGDAQIKRLADLGAKQIAVNEHLAKITADTMFDFEDFNDYLRPLIETTDMDLKRTVRSVSDAGAKTAELAQKLSTADLPTLRLLLDIQSNTNLAIGMLTAAASVPRGTGYDTLHPRYSWAEVRITDAINAYPDPTDKEKLAKLTGAILKRGQGAEGVFETRARQWQLEEEVTQAEDQLASGSATLGQIVADLVSAQRGTAAATATATRGQAELSLILQLGISAAMIVAIFLLAWLYVGRSVMRRLQHLADAMRRIAAGELDTPITTRGGDEVAAMSRALLVFRDTARDAVAATARVEAERAAAGQQRREAMLSMATMFEADVQQVATRVSGAVDKVFGSVAAMRDLTGQNQAKVAQAVEASEQANQSVAQAAAAAEQLARSITEIARRVSESAQMSGTAVQTVTATRETVEGLSTAAQKIGAVVDLIHQVAAQTNLLALNATIEAARAGEAGKGFAVVAGEVKQLATQTAKATDEISAQITQVQKIAANVAEAIRTVQSVITGIEGIGASIAAAVDEQDASTREIARGLHVAADSSTEAAGLLATVTETAATVGRSASETLTAAQVLRDDTGHLSTEVDHFVTKVRAAV</sequence>
<keyword evidence="4" id="KW-0812">Transmembrane</keyword>
<dbReference type="CDD" id="cd06225">
    <property type="entry name" value="HAMP"/>
    <property type="match status" value="1"/>
</dbReference>
<feature type="domain" description="Methyl-accepting transducer" evidence="5">
    <location>
        <begin position="449"/>
        <end position="678"/>
    </location>
</feature>
<reference evidence="7 8" key="1">
    <citation type="submission" date="2017-07" db="EMBL/GenBank/DDBJ databases">
        <title>Elstera cyanobacteriorum sp. nov., a novel bacterium isolated from cyanobacterial aggregates in a eutrophic lake.</title>
        <authorList>
            <person name="Cai H."/>
        </authorList>
    </citation>
    <scope>NUCLEOTIDE SEQUENCE [LARGE SCALE GENOMIC DNA]</scope>
    <source>
        <strain evidence="7 8">TH019</strain>
    </source>
</reference>
<organism evidence="7 8">
    <name type="scientific">Elstera cyanobacteriorum</name>
    <dbReference type="NCBI Taxonomy" id="2022747"/>
    <lineage>
        <taxon>Bacteria</taxon>
        <taxon>Pseudomonadati</taxon>
        <taxon>Pseudomonadota</taxon>
        <taxon>Alphaproteobacteria</taxon>
        <taxon>Rhodospirillales</taxon>
        <taxon>Rhodospirillaceae</taxon>
        <taxon>Elstera</taxon>
    </lineage>
</organism>
<keyword evidence="4" id="KW-0472">Membrane</keyword>
<evidence type="ECO:0000256" key="2">
    <source>
        <dbReference type="ARBA" id="ARBA00029447"/>
    </source>
</evidence>
<dbReference type="AlphaFoldDB" id="A0A255XKK1"/>
<dbReference type="Pfam" id="PF00015">
    <property type="entry name" value="MCPsignal"/>
    <property type="match status" value="1"/>
</dbReference>
<feature type="transmembrane region" description="Helical" evidence="4">
    <location>
        <begin position="339"/>
        <end position="361"/>
    </location>
</feature>
<dbReference type="Gene3D" id="1.10.287.950">
    <property type="entry name" value="Methyl-accepting chemotaxis protein"/>
    <property type="match status" value="1"/>
</dbReference>
<evidence type="ECO:0000313" key="8">
    <source>
        <dbReference type="Proteomes" id="UP000216361"/>
    </source>
</evidence>
<comment type="similarity">
    <text evidence="2">Belongs to the methyl-accepting chemotaxis (MCP) protein family.</text>
</comment>
<dbReference type="EMBL" id="NOXS01000034">
    <property type="protein sequence ID" value="OYQ17422.1"/>
    <property type="molecule type" value="Genomic_DNA"/>
</dbReference>
<dbReference type="Gene3D" id="6.10.340.10">
    <property type="match status" value="1"/>
</dbReference>
<dbReference type="PROSITE" id="PS50111">
    <property type="entry name" value="CHEMOTAXIS_TRANSDUC_2"/>
    <property type="match status" value="1"/>
</dbReference>
<evidence type="ECO:0000256" key="1">
    <source>
        <dbReference type="ARBA" id="ARBA00023224"/>
    </source>
</evidence>
<name>A0A255XKK1_9PROT</name>
<dbReference type="InterPro" id="IPR004089">
    <property type="entry name" value="MCPsignal_dom"/>
</dbReference>
<dbReference type="SUPFAM" id="SSF58104">
    <property type="entry name" value="Methyl-accepting chemotaxis protein (MCP) signaling domain"/>
    <property type="match status" value="1"/>
</dbReference>
<dbReference type="GO" id="GO:0016020">
    <property type="term" value="C:membrane"/>
    <property type="evidence" value="ECO:0007669"/>
    <property type="project" value="InterPro"/>
</dbReference>
<dbReference type="Proteomes" id="UP000216361">
    <property type="component" value="Unassembled WGS sequence"/>
</dbReference>
<dbReference type="Gene3D" id="1.20.58.920">
    <property type="match status" value="1"/>
</dbReference>
<proteinExistence type="inferred from homology"/>
<gene>
    <name evidence="7" type="ORF">CHR90_15820</name>
</gene>
<dbReference type="OrthoDB" id="8476854at2"/>
<dbReference type="SMART" id="SM00283">
    <property type="entry name" value="MA"/>
    <property type="match status" value="1"/>
</dbReference>
<protein>
    <recommendedName>
        <fullName evidence="9">Methyl-accepting chemotaxis protein</fullName>
    </recommendedName>
</protein>
<comment type="caution">
    <text evidence="7">The sequence shown here is derived from an EMBL/GenBank/DDBJ whole genome shotgun (WGS) entry which is preliminary data.</text>
</comment>
<evidence type="ECO:0008006" key="9">
    <source>
        <dbReference type="Google" id="ProtNLM"/>
    </source>
</evidence>
<dbReference type="InterPro" id="IPR003660">
    <property type="entry name" value="HAMP_dom"/>
</dbReference>
<evidence type="ECO:0000313" key="7">
    <source>
        <dbReference type="EMBL" id="OYQ17422.1"/>
    </source>
</evidence>
<evidence type="ECO:0000256" key="4">
    <source>
        <dbReference type="SAM" id="Phobius"/>
    </source>
</evidence>
<keyword evidence="4" id="KW-1133">Transmembrane helix</keyword>
<evidence type="ECO:0000256" key="3">
    <source>
        <dbReference type="PROSITE-ProRule" id="PRU00284"/>
    </source>
</evidence>
<dbReference type="GO" id="GO:0007165">
    <property type="term" value="P:signal transduction"/>
    <property type="evidence" value="ECO:0007669"/>
    <property type="project" value="UniProtKB-KW"/>
</dbReference>
<feature type="transmembrane region" description="Helical" evidence="4">
    <location>
        <begin position="16"/>
        <end position="38"/>
    </location>
</feature>
<keyword evidence="1 3" id="KW-0807">Transducer</keyword>
<dbReference type="PROSITE" id="PS50885">
    <property type="entry name" value="HAMP"/>
    <property type="match status" value="1"/>
</dbReference>
<evidence type="ECO:0000259" key="5">
    <source>
        <dbReference type="PROSITE" id="PS50111"/>
    </source>
</evidence>
<dbReference type="PANTHER" id="PTHR32089">
    <property type="entry name" value="METHYL-ACCEPTING CHEMOTAXIS PROTEIN MCPB"/>
    <property type="match status" value="1"/>
</dbReference>
<dbReference type="InterPro" id="IPR038188">
    <property type="entry name" value="TorS_sensor_sf"/>
</dbReference>
<dbReference type="Pfam" id="PF00672">
    <property type="entry name" value="HAMP"/>
    <property type="match status" value="1"/>
</dbReference>
<evidence type="ECO:0000259" key="6">
    <source>
        <dbReference type="PROSITE" id="PS50885"/>
    </source>
</evidence>
<dbReference type="RefSeq" id="WP_094410080.1">
    <property type="nucleotide sequence ID" value="NZ_BMJZ01000005.1"/>
</dbReference>
<feature type="domain" description="HAMP" evidence="6">
    <location>
        <begin position="363"/>
        <end position="415"/>
    </location>
</feature>
<accession>A0A255XKK1</accession>
<dbReference type="PANTHER" id="PTHR32089:SF112">
    <property type="entry name" value="LYSOZYME-LIKE PROTEIN-RELATED"/>
    <property type="match status" value="1"/>
</dbReference>